<feature type="transmembrane region" description="Helical" evidence="2">
    <location>
        <begin position="450"/>
        <end position="470"/>
    </location>
</feature>
<gene>
    <name evidence="3" type="ORF">C1I95_22200</name>
</gene>
<feature type="transmembrane region" description="Helical" evidence="2">
    <location>
        <begin position="536"/>
        <end position="560"/>
    </location>
</feature>
<feature type="transmembrane region" description="Helical" evidence="2">
    <location>
        <begin position="298"/>
        <end position="321"/>
    </location>
</feature>
<feature type="transmembrane region" description="Helical" evidence="2">
    <location>
        <begin position="333"/>
        <end position="354"/>
    </location>
</feature>
<sequence length="876" mass="92992">MGGQILELRVHGVSNTPPSEILGLTPEPGGEAPSPRLVAGGPVTGFYRSATAAPTDPLVVEAYSWGQLTSGARTARDVERALWTLLLPFTLANVALHARPGIPADPTTERLASRSGITAWLIRLFCLSLTSTPVLALTGVGVDLIGWQCVDQTCLSRIPGPWDFLASPWWQQGGRALAVGLTVPLALIVVLGIVAWRTYQYEAVMPADPVNPPARQTPTPVDAEALPGQPVDAPPPAPEKPPGPPANPLEDPTFWWGEGQLRRAAVLHLCTGTVVAAAVPLGSILVLDPPQGARAAVAWPTVAMLAAVVAIALVAIGRPYLTRRSGATPLGHWSVAVTVLTVLGLAGTVLVLLLPDGAAGTPLAGLRPPAGCDTAPFLPGCREDRSLPGFDGILAWLVTGQLLLLIAIGTTARSGRRGLAAPVAAALLIAAGAAWNHGWLPAVGPAPLDAWQLALPVLAIAVTALMLPPIRRADDTKQPLEPYTDLAWRGRAPAVIAGFGWLLCLAYCTGLVYWVTDHLNGEVPPGGRPTVVAPAPMTWVGLSFAVALVALALVATRAVVLFHRLRKQEYAELTASDNRLSAHDLRRARDVSAHRAVHRLVGEHALRLIGWYASALALLAALGCVAALSPVHPDQMSTTGPTAVVSGITDVGDALLGWLPVAVAAVGLLVYRNDTVRRSVGVLWDVGTFWPRAAHPLAPPSYAERAVPELLTRTAGLLALAEHDPRRMDGIILSGHSQGTVICTAVILQLPSRWRRRIWFFSYGCQLTRLYGRVFPAYFGPDRLPELTRALTRPSGGIGWTNFWRDTDPLGWPVTAGERDVAVADPEALHPSDGEVADPPIRSHSGYPEAVEFQRERSRVAWLLRRAVPSPRRGLG</sequence>
<feature type="transmembrane region" description="Helical" evidence="2">
    <location>
        <begin position="419"/>
        <end position="438"/>
    </location>
</feature>
<reference evidence="3 4" key="1">
    <citation type="submission" date="2018-01" db="EMBL/GenBank/DDBJ databases">
        <title>Draft genome sequence of Jishengella sp. NA12.</title>
        <authorList>
            <person name="Sahin N."/>
            <person name="Ay H."/>
            <person name="Saygin H."/>
        </authorList>
    </citation>
    <scope>NUCLEOTIDE SEQUENCE [LARGE SCALE GENOMIC DNA]</scope>
    <source>
        <strain evidence="3 4">NA12</strain>
    </source>
</reference>
<feature type="transmembrane region" description="Helical" evidence="2">
    <location>
        <begin position="393"/>
        <end position="412"/>
    </location>
</feature>
<accession>A0A2W2DUP7</accession>
<name>A0A2W2DUP7_9ACTN</name>
<keyword evidence="2" id="KW-0472">Membrane</keyword>
<dbReference type="AlphaFoldDB" id="A0A2W2DUP7"/>
<feature type="transmembrane region" description="Helical" evidence="2">
    <location>
        <begin position="651"/>
        <end position="671"/>
    </location>
</feature>
<keyword evidence="4" id="KW-1185">Reference proteome</keyword>
<feature type="transmembrane region" description="Helical" evidence="2">
    <location>
        <begin position="491"/>
        <end position="516"/>
    </location>
</feature>
<organism evidence="3 4">
    <name type="scientific">Micromonospora craterilacus</name>
    <dbReference type="NCBI Taxonomy" id="1655439"/>
    <lineage>
        <taxon>Bacteria</taxon>
        <taxon>Bacillati</taxon>
        <taxon>Actinomycetota</taxon>
        <taxon>Actinomycetes</taxon>
        <taxon>Micromonosporales</taxon>
        <taxon>Micromonosporaceae</taxon>
        <taxon>Micromonospora</taxon>
    </lineage>
</organism>
<evidence type="ECO:0000256" key="1">
    <source>
        <dbReference type="SAM" id="MobiDB-lite"/>
    </source>
</evidence>
<keyword evidence="2" id="KW-1133">Transmembrane helix</keyword>
<proteinExistence type="predicted"/>
<protein>
    <recommendedName>
        <fullName evidence="5">Integral membrane protein</fullName>
    </recommendedName>
</protein>
<feature type="compositionally biased region" description="Pro residues" evidence="1">
    <location>
        <begin position="232"/>
        <end position="247"/>
    </location>
</feature>
<evidence type="ECO:0000313" key="3">
    <source>
        <dbReference type="EMBL" id="PZG14223.1"/>
    </source>
</evidence>
<dbReference type="RefSeq" id="WP_111216256.1">
    <property type="nucleotide sequence ID" value="NZ_POTY01000154.1"/>
</dbReference>
<evidence type="ECO:0008006" key="5">
    <source>
        <dbReference type="Google" id="ProtNLM"/>
    </source>
</evidence>
<dbReference type="Proteomes" id="UP000248924">
    <property type="component" value="Unassembled WGS sequence"/>
</dbReference>
<evidence type="ECO:0000256" key="2">
    <source>
        <dbReference type="SAM" id="Phobius"/>
    </source>
</evidence>
<feature type="region of interest" description="Disordered" evidence="1">
    <location>
        <begin position="210"/>
        <end position="252"/>
    </location>
</feature>
<feature type="transmembrane region" description="Helical" evidence="2">
    <location>
        <begin position="609"/>
        <end position="631"/>
    </location>
</feature>
<feature type="transmembrane region" description="Helical" evidence="2">
    <location>
        <begin position="176"/>
        <end position="196"/>
    </location>
</feature>
<feature type="transmembrane region" description="Helical" evidence="2">
    <location>
        <begin position="265"/>
        <end position="286"/>
    </location>
</feature>
<evidence type="ECO:0000313" key="4">
    <source>
        <dbReference type="Proteomes" id="UP000248924"/>
    </source>
</evidence>
<comment type="caution">
    <text evidence="3">The sequence shown here is derived from an EMBL/GenBank/DDBJ whole genome shotgun (WGS) entry which is preliminary data.</text>
</comment>
<feature type="transmembrane region" description="Helical" evidence="2">
    <location>
        <begin position="120"/>
        <end position="142"/>
    </location>
</feature>
<dbReference type="OrthoDB" id="4320047at2"/>
<dbReference type="EMBL" id="POTY01000154">
    <property type="protein sequence ID" value="PZG14223.1"/>
    <property type="molecule type" value="Genomic_DNA"/>
</dbReference>
<keyword evidence="2" id="KW-0812">Transmembrane</keyword>